<feature type="transmembrane region" description="Helical" evidence="1">
    <location>
        <begin position="167"/>
        <end position="185"/>
    </location>
</feature>
<keyword evidence="1" id="KW-0472">Membrane</keyword>
<evidence type="ECO:0000256" key="1">
    <source>
        <dbReference type="SAM" id="Phobius"/>
    </source>
</evidence>
<evidence type="ECO:0000313" key="2">
    <source>
        <dbReference type="EMBL" id="GAG15865.1"/>
    </source>
</evidence>
<comment type="caution">
    <text evidence="2">The sequence shown here is derived from an EMBL/GenBank/DDBJ whole genome shotgun (WGS) entry which is preliminary data.</text>
</comment>
<name>X0VC08_9ZZZZ</name>
<dbReference type="EMBL" id="BARS01037824">
    <property type="protein sequence ID" value="GAG15865.1"/>
    <property type="molecule type" value="Genomic_DNA"/>
</dbReference>
<feature type="non-terminal residue" evidence="2">
    <location>
        <position position="1"/>
    </location>
</feature>
<gene>
    <name evidence="2" type="ORF">S01H1_57952</name>
</gene>
<dbReference type="AlphaFoldDB" id="X0VC08"/>
<keyword evidence="1" id="KW-1133">Transmembrane helix</keyword>
<keyword evidence="1" id="KW-0812">Transmembrane</keyword>
<protein>
    <submittedName>
        <fullName evidence="2">Uncharacterized protein</fullName>
    </submittedName>
</protein>
<sequence>TERIIGIGADTPKEIKLSFGDREIQNVYRTKLTFLNNGTDIIDKQDIVSPLQFELNNSEILIEPIIISKSRDEIRFSATRNVEKNSVLLGFEYLDNKDGGMIEIIHTEYEELKIHHNIKGAKKIENIDIDKQNIRYTKRRNRIALFGAFLAYVIGPGMYYLTKSISAAVISALVWIIIITAIGALTDKTFDVPEWVDRKNKESRTTLGYLKDLVKGSFKF</sequence>
<reference evidence="2" key="1">
    <citation type="journal article" date="2014" name="Front. Microbiol.">
        <title>High frequency of phylogenetically diverse reductive dehalogenase-homologous genes in deep subseafloor sedimentary metagenomes.</title>
        <authorList>
            <person name="Kawai M."/>
            <person name="Futagami T."/>
            <person name="Toyoda A."/>
            <person name="Takaki Y."/>
            <person name="Nishi S."/>
            <person name="Hori S."/>
            <person name="Arai W."/>
            <person name="Tsubouchi T."/>
            <person name="Morono Y."/>
            <person name="Uchiyama I."/>
            <person name="Ito T."/>
            <person name="Fujiyama A."/>
            <person name="Inagaki F."/>
            <person name="Takami H."/>
        </authorList>
    </citation>
    <scope>NUCLEOTIDE SEQUENCE</scope>
    <source>
        <strain evidence="2">Expedition CK06-06</strain>
    </source>
</reference>
<proteinExistence type="predicted"/>
<organism evidence="2">
    <name type="scientific">marine sediment metagenome</name>
    <dbReference type="NCBI Taxonomy" id="412755"/>
    <lineage>
        <taxon>unclassified sequences</taxon>
        <taxon>metagenomes</taxon>
        <taxon>ecological metagenomes</taxon>
    </lineage>
</organism>
<accession>X0VC08</accession>
<feature type="transmembrane region" description="Helical" evidence="1">
    <location>
        <begin position="143"/>
        <end position="161"/>
    </location>
</feature>